<dbReference type="Pfam" id="PF09739">
    <property type="entry name" value="MCM_bind"/>
    <property type="match status" value="1"/>
</dbReference>
<dbReference type="AlphaFoldDB" id="A0A0T6B6P9"/>
<sequence length="528" mass="60412">NNFEDIPINSLVRFRGMVQDMYDPEYYLEKCMAVNTGNNATYIKIGKYTDVMDCKENEVLDFEHKDNISSERQTFIVISTPAINSWVNEIERNKYKIEHNNRTCNTGTKRPLENSEEMDVAMEVEETQNKKVCNGNNKEATQTILSKEHYLNFPIPGVVGKTCQIKIYEHENNIKLNEVYDFIGFLSSDIVSGHSPCDDDELGLEMEIQTHNPPSSIVPRIHCVIWNKVEHANPLVEEVGIDLNRIKFLKKELHLILTEIMMGDGLAAHYLLYHLLSKVYLRRDLMPLGTFTLNISNIPIDGVEDYGSKLYDLLQNLLPKSYYLPMTLENMNDLTFTPKKDYNCNRLTSGLLQLSEGTHLVLDEIKLSSGKLDESGVKALSAIKSIIKGQKMAYDFNYYTMEFDCDIPILILSEGKSLLPSDFHVVLKHSEIHVNTFNEICDAIKKLLNPNLLNDIRIYLTTARNCKYEISDNMLETVQNDFVNLRQTQSISADDLHQLLVLSRLICLSEGKSTLDQECWKAACHLES</sequence>
<name>A0A0T6B6P9_9SCAR</name>
<dbReference type="PANTHER" id="PTHR13489:SF0">
    <property type="entry name" value="MINI-CHROMOSOME MAINTENANCE COMPLEX-BINDING PROTEIN"/>
    <property type="match status" value="1"/>
</dbReference>
<dbReference type="GO" id="GO:0005634">
    <property type="term" value="C:nucleus"/>
    <property type="evidence" value="ECO:0007669"/>
    <property type="project" value="UniProtKB-SubCell"/>
</dbReference>
<gene>
    <name evidence="5" type="ORF">AMK59_3144</name>
</gene>
<accession>A0A0T6B6P9</accession>
<evidence type="ECO:0000256" key="3">
    <source>
        <dbReference type="ARBA" id="ARBA00015405"/>
    </source>
</evidence>
<comment type="subcellular location">
    <subcellularLocation>
        <location evidence="1">Nucleus</location>
    </subcellularLocation>
</comment>
<dbReference type="Proteomes" id="UP000051574">
    <property type="component" value="Unassembled WGS sequence"/>
</dbReference>
<dbReference type="GO" id="GO:0003682">
    <property type="term" value="F:chromatin binding"/>
    <property type="evidence" value="ECO:0007669"/>
    <property type="project" value="TreeGrafter"/>
</dbReference>
<keyword evidence="4" id="KW-0539">Nucleus</keyword>
<dbReference type="EMBL" id="LJIG01009595">
    <property type="protein sequence ID" value="KRT82765.1"/>
    <property type="molecule type" value="Genomic_DNA"/>
</dbReference>
<proteinExistence type="inferred from homology"/>
<feature type="non-terminal residue" evidence="5">
    <location>
        <position position="1"/>
    </location>
</feature>
<evidence type="ECO:0000313" key="6">
    <source>
        <dbReference type="Proteomes" id="UP000051574"/>
    </source>
</evidence>
<protein>
    <recommendedName>
        <fullName evidence="3">Mini-chromosome maintenance complex-binding protein</fullName>
    </recommendedName>
</protein>
<organism evidence="5 6">
    <name type="scientific">Oryctes borbonicus</name>
    <dbReference type="NCBI Taxonomy" id="1629725"/>
    <lineage>
        <taxon>Eukaryota</taxon>
        <taxon>Metazoa</taxon>
        <taxon>Ecdysozoa</taxon>
        <taxon>Arthropoda</taxon>
        <taxon>Hexapoda</taxon>
        <taxon>Insecta</taxon>
        <taxon>Pterygota</taxon>
        <taxon>Neoptera</taxon>
        <taxon>Endopterygota</taxon>
        <taxon>Coleoptera</taxon>
        <taxon>Polyphaga</taxon>
        <taxon>Scarabaeiformia</taxon>
        <taxon>Scarabaeidae</taxon>
        <taxon>Dynastinae</taxon>
        <taxon>Oryctes</taxon>
    </lineage>
</organism>
<keyword evidence="6" id="KW-1185">Reference proteome</keyword>
<evidence type="ECO:0000256" key="1">
    <source>
        <dbReference type="ARBA" id="ARBA00004123"/>
    </source>
</evidence>
<evidence type="ECO:0000256" key="2">
    <source>
        <dbReference type="ARBA" id="ARBA00007925"/>
    </source>
</evidence>
<dbReference type="PANTHER" id="PTHR13489">
    <property type="entry name" value="MINI-CHROMOSOME MAINTENANCE COMPLEX-BINDING PROTEIN"/>
    <property type="match status" value="1"/>
</dbReference>
<reference evidence="5 6" key="1">
    <citation type="submission" date="2015-09" db="EMBL/GenBank/DDBJ databases">
        <title>Draft genome of the scarab beetle Oryctes borbonicus.</title>
        <authorList>
            <person name="Meyer J.M."/>
            <person name="Markov G.V."/>
            <person name="Baskaran P."/>
            <person name="Herrmann M."/>
            <person name="Sommer R.J."/>
            <person name="Roedelsperger C."/>
        </authorList>
    </citation>
    <scope>NUCLEOTIDE SEQUENCE [LARGE SCALE GENOMIC DNA]</scope>
    <source>
        <strain evidence="5">OB123</strain>
        <tissue evidence="5">Whole animal</tissue>
    </source>
</reference>
<feature type="non-terminal residue" evidence="5">
    <location>
        <position position="528"/>
    </location>
</feature>
<evidence type="ECO:0000313" key="5">
    <source>
        <dbReference type="EMBL" id="KRT82765.1"/>
    </source>
</evidence>
<comment type="caution">
    <text evidence="5">The sequence shown here is derived from an EMBL/GenBank/DDBJ whole genome shotgun (WGS) entry which is preliminary data.</text>
</comment>
<dbReference type="GO" id="GO:0006261">
    <property type="term" value="P:DNA-templated DNA replication"/>
    <property type="evidence" value="ECO:0007669"/>
    <property type="project" value="TreeGrafter"/>
</dbReference>
<evidence type="ECO:0000256" key="4">
    <source>
        <dbReference type="ARBA" id="ARBA00023242"/>
    </source>
</evidence>
<dbReference type="OrthoDB" id="329666at2759"/>
<dbReference type="InterPro" id="IPR019140">
    <property type="entry name" value="MCM_complex-bd"/>
</dbReference>
<comment type="similarity">
    <text evidence="2">Belongs to the MCMBP family.</text>
</comment>